<dbReference type="Proteomes" id="UP000005753">
    <property type="component" value="Chromosome"/>
</dbReference>
<dbReference type="Pfam" id="PF00460">
    <property type="entry name" value="Flg_bb_rod"/>
    <property type="match status" value="1"/>
</dbReference>
<reference evidence="5 6" key="2">
    <citation type="submission" date="2012-02" db="EMBL/GenBank/DDBJ databases">
        <title>Improved High-Quality Draft sequence of Eubacterium cellulosolvens 6.</title>
        <authorList>
            <consortium name="US DOE Joint Genome Institute"/>
            <person name="Lucas S."/>
            <person name="Han J."/>
            <person name="Lapidus A."/>
            <person name="Cheng J.-F."/>
            <person name="Goodwin L."/>
            <person name="Pitluck S."/>
            <person name="Peters L."/>
            <person name="Mikhailova N."/>
            <person name="Gu W."/>
            <person name="Detter J.C."/>
            <person name="Han C."/>
            <person name="Tapia R."/>
            <person name="Land M."/>
            <person name="Hauser L."/>
            <person name="Kyrpides N."/>
            <person name="Ivanova N."/>
            <person name="Pagani I."/>
            <person name="Johnson E."/>
            <person name="Mukhopadhyay B."/>
            <person name="Anderson I."/>
            <person name="Woyke T."/>
        </authorList>
    </citation>
    <scope>NUCLEOTIDE SEQUENCE [LARGE SCALE GENOMIC DNA]</scope>
    <source>
        <strain evidence="5 6">6</strain>
    </source>
</reference>
<evidence type="ECO:0000313" key="5">
    <source>
        <dbReference type="EMBL" id="EIM56518.1"/>
    </source>
</evidence>
<evidence type="ECO:0000256" key="1">
    <source>
        <dbReference type="ARBA" id="ARBA00009677"/>
    </source>
</evidence>
<dbReference type="NCBIfam" id="TIGR03506">
    <property type="entry name" value="FlgEFG_subfam"/>
    <property type="match status" value="1"/>
</dbReference>
<protein>
    <submittedName>
        <fullName evidence="5">Flagellar hook-basal body protein</fullName>
    </submittedName>
</protein>
<keyword evidence="2" id="KW-0975">Bacterial flagellum</keyword>
<keyword evidence="5" id="KW-0969">Cilium</keyword>
<keyword evidence="6" id="KW-1185">Reference proteome</keyword>
<reference evidence="5 6" key="1">
    <citation type="submission" date="2010-08" db="EMBL/GenBank/DDBJ databases">
        <authorList>
            <consortium name="US DOE Joint Genome Institute (JGI-PGF)"/>
            <person name="Lucas S."/>
            <person name="Copeland A."/>
            <person name="Lapidus A."/>
            <person name="Cheng J.-F."/>
            <person name="Bruce D."/>
            <person name="Goodwin L."/>
            <person name="Pitluck S."/>
            <person name="Land M.L."/>
            <person name="Hauser L."/>
            <person name="Chang Y.-J."/>
            <person name="Anderson I.J."/>
            <person name="Johnson E."/>
            <person name="Mulhopadhyay B."/>
            <person name="Kyrpides N."/>
            <person name="Woyke T.J."/>
        </authorList>
    </citation>
    <scope>NUCLEOTIDE SEQUENCE [LARGE SCALE GENOMIC DNA]</scope>
    <source>
        <strain evidence="5 6">6</strain>
    </source>
</reference>
<dbReference type="eggNOG" id="COG4786">
    <property type="taxonomic scope" value="Bacteria"/>
</dbReference>
<dbReference type="AlphaFoldDB" id="I5ARU5"/>
<dbReference type="HOGENOM" id="CLU_013687_0_2_9"/>
<evidence type="ECO:0000259" key="4">
    <source>
        <dbReference type="Pfam" id="PF06429"/>
    </source>
</evidence>
<dbReference type="STRING" id="633697.EubceDRAFT1_0679"/>
<dbReference type="PANTHER" id="PTHR30435:SF19">
    <property type="entry name" value="FLAGELLAR BASAL-BODY ROD PROTEIN FLGG"/>
    <property type="match status" value="1"/>
</dbReference>
<evidence type="ECO:0000259" key="3">
    <source>
        <dbReference type="Pfam" id="PF00460"/>
    </source>
</evidence>
<name>I5ARU5_EUBC6</name>
<dbReference type="InterPro" id="IPR001444">
    <property type="entry name" value="Flag_bb_rod_N"/>
</dbReference>
<dbReference type="InterPro" id="IPR020013">
    <property type="entry name" value="Flagellar_FlgE/F/G"/>
</dbReference>
<evidence type="ECO:0000256" key="2">
    <source>
        <dbReference type="RuleBase" id="RU362116"/>
    </source>
</evidence>
<dbReference type="InterPro" id="IPR037925">
    <property type="entry name" value="FlgE/F/G-like"/>
</dbReference>
<dbReference type="InterPro" id="IPR010930">
    <property type="entry name" value="Flg_bb/hook_C_dom"/>
</dbReference>
<gene>
    <name evidence="5" type="ORF">EubceDRAFT1_0679</name>
</gene>
<comment type="subcellular location">
    <subcellularLocation>
        <location evidence="2">Bacterial flagellum basal body</location>
    </subcellularLocation>
</comment>
<sequence length="247" mass="27100">MDMSFWVGSIGASQAQRKLDVVSNNLANVNNNGFKPKNAVFAELVNYNLNAGRDETTELQAGAGAIVSATNTDFRSAALTQTNRLLDYAIMTDNQFFQVRDQATGAITLTRDGHFHAGQMQDGRFVLMTDSDKFVLNTQGQLTYLDVTDGADEGRLAEGQQIGIYTVPFPSRLQNVGDDDFRVREGDNNNPITLVELPTVVTGALEQSGTDIAKEFTNMIEAQRAFSYNLRMVQTSDEVAQTINGLR</sequence>
<feature type="domain" description="Flagellar basal body rod protein N-terminal" evidence="3">
    <location>
        <begin position="11"/>
        <end position="35"/>
    </location>
</feature>
<keyword evidence="5" id="KW-0282">Flagellum</keyword>
<feature type="domain" description="Flagellar basal-body/hook protein C-terminal" evidence="4">
    <location>
        <begin position="202"/>
        <end position="246"/>
    </location>
</feature>
<comment type="similarity">
    <text evidence="1 2">Belongs to the flagella basal body rod proteins family.</text>
</comment>
<dbReference type="Pfam" id="PF06429">
    <property type="entry name" value="Flg_bbr_C"/>
    <property type="match status" value="1"/>
</dbReference>
<dbReference type="PANTHER" id="PTHR30435">
    <property type="entry name" value="FLAGELLAR PROTEIN"/>
    <property type="match status" value="1"/>
</dbReference>
<keyword evidence="5" id="KW-0966">Cell projection</keyword>
<organism evidence="5 6">
    <name type="scientific">Eubacterium cellulosolvens (strain ATCC 43171 / JCM 9499 / 6)</name>
    <name type="common">Cillobacterium cellulosolvens</name>
    <dbReference type="NCBI Taxonomy" id="633697"/>
    <lineage>
        <taxon>Bacteria</taxon>
        <taxon>Bacillati</taxon>
        <taxon>Bacillota</taxon>
        <taxon>Clostridia</taxon>
        <taxon>Eubacteriales</taxon>
        <taxon>Eubacteriaceae</taxon>
        <taxon>Eubacterium</taxon>
    </lineage>
</organism>
<dbReference type="GO" id="GO:0009425">
    <property type="term" value="C:bacterial-type flagellum basal body"/>
    <property type="evidence" value="ECO:0007669"/>
    <property type="project" value="UniProtKB-SubCell"/>
</dbReference>
<proteinExistence type="inferred from homology"/>
<dbReference type="OrthoDB" id="9804559at2"/>
<evidence type="ECO:0000313" key="6">
    <source>
        <dbReference type="Proteomes" id="UP000005753"/>
    </source>
</evidence>
<dbReference type="SUPFAM" id="SSF117143">
    <property type="entry name" value="Flagellar hook protein flgE"/>
    <property type="match status" value="1"/>
</dbReference>
<dbReference type="GO" id="GO:0071978">
    <property type="term" value="P:bacterial-type flagellum-dependent swarming motility"/>
    <property type="evidence" value="ECO:0007669"/>
    <property type="project" value="TreeGrafter"/>
</dbReference>
<dbReference type="EMBL" id="CM001487">
    <property type="protein sequence ID" value="EIM56518.1"/>
    <property type="molecule type" value="Genomic_DNA"/>
</dbReference>
<accession>I5ARU5</accession>